<dbReference type="InterPro" id="IPR006379">
    <property type="entry name" value="HAD-SF_hydro_IIB"/>
</dbReference>
<dbReference type="InterPro" id="IPR036412">
    <property type="entry name" value="HAD-like_sf"/>
</dbReference>
<dbReference type="GO" id="GO:0000287">
    <property type="term" value="F:magnesium ion binding"/>
    <property type="evidence" value="ECO:0007669"/>
    <property type="project" value="TreeGrafter"/>
</dbReference>
<dbReference type="NCBIfam" id="TIGR01484">
    <property type="entry name" value="HAD-SF-IIB"/>
    <property type="match status" value="1"/>
</dbReference>
<gene>
    <name evidence="1" type="ORF">AB8B22_01205</name>
</gene>
<dbReference type="Gene3D" id="3.40.50.1000">
    <property type="entry name" value="HAD superfamily/HAD-like"/>
    <property type="match status" value="1"/>
</dbReference>
<dbReference type="SFLD" id="SFLDG01140">
    <property type="entry name" value="C2.B:_Phosphomannomutase_and_P"/>
    <property type="match status" value="1"/>
</dbReference>
<dbReference type="InterPro" id="IPR000150">
    <property type="entry name" value="Cof"/>
</dbReference>
<reference evidence="1" key="1">
    <citation type="submission" date="2024-07" db="EMBL/GenBank/DDBJ databases">
        <authorList>
            <person name="Li X.-J."/>
            <person name="Wang X."/>
        </authorList>
    </citation>
    <scope>NUCLEOTIDE SEQUENCE</scope>
    <source>
        <strain evidence="1">HSP-334</strain>
    </source>
</reference>
<proteinExistence type="predicted"/>
<sequence length="273" mass="30666">MNLNYKLIATDMDDTLLNKDQEISIENEESIIDVQKKGVIFVLASGRPSFAMFEYAKKLQMDRFGGYILAFNGGELINFKNNELVFQQGLDKKDIEIIHNISKKLDLTMLLYQDDTVFATSEAAEALVEAKLCKMKFQKFEALKELEKFGVTKTAKCMIVGDPELVKNAEKYMKELYGNDYFIAISKPIFLEIANKNVNKGKTLARLGKILQIKTEEMIAVGDSGNDRPLLETVGMPVAVANAPEEIKNLSKFVSTSNDENALKTVIDKFFSS</sequence>
<dbReference type="KEGG" id="lrug:AB8B22_01205"/>
<dbReference type="CDD" id="cd07516">
    <property type="entry name" value="HAD_Pase"/>
    <property type="match status" value="1"/>
</dbReference>
<dbReference type="Gene3D" id="3.30.1240.10">
    <property type="match status" value="1"/>
</dbReference>
<dbReference type="PANTHER" id="PTHR10000">
    <property type="entry name" value="PHOSPHOSERINE PHOSPHATASE"/>
    <property type="match status" value="1"/>
</dbReference>
<dbReference type="InterPro" id="IPR023214">
    <property type="entry name" value="HAD_sf"/>
</dbReference>
<dbReference type="EMBL" id="CP165644">
    <property type="protein sequence ID" value="XDU67055.1"/>
    <property type="molecule type" value="Genomic_DNA"/>
</dbReference>
<dbReference type="Pfam" id="PF08282">
    <property type="entry name" value="Hydrolase_3"/>
    <property type="match status" value="1"/>
</dbReference>
<dbReference type="GO" id="GO:0005829">
    <property type="term" value="C:cytosol"/>
    <property type="evidence" value="ECO:0007669"/>
    <property type="project" value="TreeGrafter"/>
</dbReference>
<dbReference type="NCBIfam" id="TIGR00099">
    <property type="entry name" value="Cof-subfamily"/>
    <property type="match status" value="1"/>
</dbReference>
<organism evidence="1">
    <name type="scientific">Leptotrichia rugosa</name>
    <dbReference type="NCBI Taxonomy" id="3239302"/>
    <lineage>
        <taxon>Bacteria</taxon>
        <taxon>Fusobacteriati</taxon>
        <taxon>Fusobacteriota</taxon>
        <taxon>Fusobacteriia</taxon>
        <taxon>Fusobacteriales</taxon>
        <taxon>Leptotrichiaceae</taxon>
        <taxon>Leptotrichia</taxon>
    </lineage>
</organism>
<dbReference type="AlphaFoldDB" id="A0AB39VHP7"/>
<dbReference type="SUPFAM" id="SSF56784">
    <property type="entry name" value="HAD-like"/>
    <property type="match status" value="1"/>
</dbReference>
<dbReference type="SFLD" id="SFLDS00003">
    <property type="entry name" value="Haloacid_Dehalogenase"/>
    <property type="match status" value="1"/>
</dbReference>
<keyword evidence="1" id="KW-0378">Hydrolase</keyword>
<dbReference type="RefSeq" id="WP_369711275.1">
    <property type="nucleotide sequence ID" value="NZ_CP165644.1"/>
</dbReference>
<accession>A0AB39VHP7</accession>
<protein>
    <submittedName>
        <fullName evidence="1">Cof-type HAD-IIB family hydrolase</fullName>
        <ecNumber evidence="1">3.1.3.-</ecNumber>
    </submittedName>
</protein>
<dbReference type="PANTHER" id="PTHR10000:SF8">
    <property type="entry name" value="HAD SUPERFAMILY HYDROLASE-LIKE, TYPE 3"/>
    <property type="match status" value="1"/>
</dbReference>
<dbReference type="EC" id="3.1.3.-" evidence="1"/>
<name>A0AB39VHP7_9FUSO</name>
<evidence type="ECO:0000313" key="1">
    <source>
        <dbReference type="EMBL" id="XDU67055.1"/>
    </source>
</evidence>
<dbReference type="GO" id="GO:0016791">
    <property type="term" value="F:phosphatase activity"/>
    <property type="evidence" value="ECO:0007669"/>
    <property type="project" value="TreeGrafter"/>
</dbReference>